<reference evidence="2" key="1">
    <citation type="submission" date="2020-01" db="EMBL/GenBank/DDBJ databases">
        <title>Draft genome sequence of the Termite Coptotermes fromosanus.</title>
        <authorList>
            <person name="Itakura S."/>
            <person name="Yosikawa Y."/>
            <person name="Umezawa K."/>
        </authorList>
    </citation>
    <scope>NUCLEOTIDE SEQUENCE [LARGE SCALE GENOMIC DNA]</scope>
</reference>
<sequence length="66" mass="7896">YLASGCTFTYLHYAWRIRISTARKIVKEVCYCIWTVLHMDCIPVPAKEQWEKIAIDFEKMQIFHTV</sequence>
<name>A0A6L2P7R9_COPFO</name>
<organism evidence="1 2">
    <name type="scientific">Coptotermes formosanus</name>
    <name type="common">Formosan subterranean termite</name>
    <dbReference type="NCBI Taxonomy" id="36987"/>
    <lineage>
        <taxon>Eukaryota</taxon>
        <taxon>Metazoa</taxon>
        <taxon>Ecdysozoa</taxon>
        <taxon>Arthropoda</taxon>
        <taxon>Hexapoda</taxon>
        <taxon>Insecta</taxon>
        <taxon>Pterygota</taxon>
        <taxon>Neoptera</taxon>
        <taxon>Polyneoptera</taxon>
        <taxon>Dictyoptera</taxon>
        <taxon>Blattodea</taxon>
        <taxon>Blattoidea</taxon>
        <taxon>Termitoidae</taxon>
        <taxon>Rhinotermitidae</taxon>
        <taxon>Coptotermes</taxon>
    </lineage>
</organism>
<gene>
    <name evidence="1" type="ORF">Cfor_06913</name>
</gene>
<dbReference type="Proteomes" id="UP000502823">
    <property type="component" value="Unassembled WGS sequence"/>
</dbReference>
<keyword evidence="2" id="KW-1185">Reference proteome</keyword>
<dbReference type="AlphaFoldDB" id="A0A6L2P7R9"/>
<dbReference type="InParanoid" id="A0A6L2P7R9"/>
<feature type="non-terminal residue" evidence="1">
    <location>
        <position position="1"/>
    </location>
</feature>
<dbReference type="EMBL" id="BLKM01000032">
    <property type="protein sequence ID" value="GFG28221.1"/>
    <property type="molecule type" value="Genomic_DNA"/>
</dbReference>
<comment type="caution">
    <text evidence="1">The sequence shown here is derived from an EMBL/GenBank/DDBJ whole genome shotgun (WGS) entry which is preliminary data.</text>
</comment>
<proteinExistence type="predicted"/>
<dbReference type="OrthoDB" id="6581217at2759"/>
<evidence type="ECO:0000313" key="1">
    <source>
        <dbReference type="EMBL" id="GFG28221.1"/>
    </source>
</evidence>
<accession>A0A6L2P7R9</accession>
<evidence type="ECO:0000313" key="2">
    <source>
        <dbReference type="Proteomes" id="UP000502823"/>
    </source>
</evidence>
<protein>
    <submittedName>
        <fullName evidence="1">Uncharacterized protein</fullName>
    </submittedName>
</protein>